<reference evidence="1" key="1">
    <citation type="submission" date="2019-04" db="EMBL/GenBank/DDBJ databases">
        <title>Microbes associate with the intestines of laboratory mice.</title>
        <authorList>
            <person name="Navarre W."/>
            <person name="Wong E."/>
            <person name="Huang K."/>
            <person name="Tropini C."/>
            <person name="Ng K."/>
            <person name="Yu B."/>
        </authorList>
    </citation>
    <scope>NUCLEOTIDE SEQUENCE</scope>
    <source>
        <strain evidence="1">NM01_1-7b</strain>
    </source>
</reference>
<protein>
    <submittedName>
        <fullName evidence="1">DNA replication protein DnaC</fullName>
    </submittedName>
</protein>
<evidence type="ECO:0000313" key="1">
    <source>
        <dbReference type="EMBL" id="TGY91086.1"/>
    </source>
</evidence>
<accession>A0AC61RPX4</accession>
<sequence length="336" mass="38561">MALSNTQYNTLIRSYEARQLENRHIVMERKNDLYQRFPRLTEIDHTISSVSVAQAKRLVEGDNDALRRLKEILSCLTAEKKQILTSHGYPADYFEPPYRCQDCKDTGYIGRDKCHCFKQAAIDLVYTQSNLRQTLEQENFQNFSFDYYSDSLTNPSTGLTSLATAKQAVTLCMEFVAEFDTEFKNLFFYGDTGIGKTYLSNCVAKELLDSGHSVIYFTASSLFRIFEKNIFGKETDFSEDYQNIFDCDLLIIDDLGTELSNSFTTSQLFLCLNERILRRKSTIISTNLSLGQLVDTYSERTFSRISSNYTMMKLFGNDIRIQKKLGKNKADKSAST</sequence>
<organism evidence="1 2">
    <name type="scientific">Petralouisia muris</name>
    <dbReference type="NCBI Taxonomy" id="3032872"/>
    <lineage>
        <taxon>Bacteria</taxon>
        <taxon>Bacillati</taxon>
        <taxon>Bacillota</taxon>
        <taxon>Clostridia</taxon>
        <taxon>Lachnospirales</taxon>
        <taxon>Lachnospiraceae</taxon>
        <taxon>Petralouisia</taxon>
    </lineage>
</organism>
<gene>
    <name evidence="1" type="ORF">E5329_22855</name>
</gene>
<evidence type="ECO:0000313" key="2">
    <source>
        <dbReference type="Proteomes" id="UP000304953"/>
    </source>
</evidence>
<proteinExistence type="predicted"/>
<comment type="caution">
    <text evidence="1">The sequence shown here is derived from an EMBL/GenBank/DDBJ whole genome shotgun (WGS) entry which is preliminary data.</text>
</comment>
<name>A0AC61RPX4_9FIRM</name>
<dbReference type="EMBL" id="SRYA01000071">
    <property type="protein sequence ID" value="TGY91086.1"/>
    <property type="molecule type" value="Genomic_DNA"/>
</dbReference>
<keyword evidence="2" id="KW-1185">Reference proteome</keyword>
<dbReference type="Proteomes" id="UP000304953">
    <property type="component" value="Unassembled WGS sequence"/>
</dbReference>